<feature type="region of interest" description="Disordered" evidence="3">
    <location>
        <begin position="1"/>
        <end position="33"/>
    </location>
</feature>
<dbReference type="PROSITE" id="PS51186">
    <property type="entry name" value="GNAT"/>
    <property type="match status" value="1"/>
</dbReference>
<dbReference type="Pfam" id="PF08445">
    <property type="entry name" value="FR47"/>
    <property type="match status" value="1"/>
</dbReference>
<organism evidence="5 6">
    <name type="scientific">Kineosporia corallincola</name>
    <dbReference type="NCBI Taxonomy" id="2835133"/>
    <lineage>
        <taxon>Bacteria</taxon>
        <taxon>Bacillati</taxon>
        <taxon>Actinomycetota</taxon>
        <taxon>Actinomycetes</taxon>
        <taxon>Kineosporiales</taxon>
        <taxon>Kineosporiaceae</taxon>
        <taxon>Kineosporia</taxon>
    </lineage>
</organism>
<evidence type="ECO:0000256" key="1">
    <source>
        <dbReference type="ARBA" id="ARBA00022679"/>
    </source>
</evidence>
<dbReference type="InterPro" id="IPR016181">
    <property type="entry name" value="Acyl_CoA_acyltransferase"/>
</dbReference>
<evidence type="ECO:0000259" key="4">
    <source>
        <dbReference type="PROSITE" id="PS51186"/>
    </source>
</evidence>
<reference evidence="5 6" key="1">
    <citation type="submission" date="2021-05" db="EMBL/GenBank/DDBJ databases">
        <title>Kineosporia and Streptomyces sp. nov. two new marine actinobacteria isolated from Coral.</title>
        <authorList>
            <person name="Buangrab K."/>
            <person name="Sutthacheep M."/>
            <person name="Yeemin T."/>
            <person name="Harunari E."/>
            <person name="Igarashi Y."/>
            <person name="Kanchanasin P."/>
            <person name="Tanasupawat S."/>
            <person name="Phongsopitanun W."/>
        </authorList>
    </citation>
    <scope>NUCLEOTIDE SEQUENCE [LARGE SCALE GENOMIC DNA]</scope>
    <source>
        <strain evidence="5 6">J2-2</strain>
    </source>
</reference>
<accession>A0ABS5TCJ3</accession>
<dbReference type="PANTHER" id="PTHR43420">
    <property type="entry name" value="ACETYLTRANSFERASE"/>
    <property type="match status" value="1"/>
</dbReference>
<dbReference type="PANTHER" id="PTHR43420:SF3">
    <property type="entry name" value="N-ACETYLTRANSFERASE DOMAIN-CONTAINING PROTEIN"/>
    <property type="match status" value="1"/>
</dbReference>
<feature type="compositionally biased region" description="Low complexity" evidence="3">
    <location>
        <begin position="1"/>
        <end position="22"/>
    </location>
</feature>
<dbReference type="Proteomes" id="UP001197247">
    <property type="component" value="Unassembled WGS sequence"/>
</dbReference>
<dbReference type="RefSeq" id="WP_214155104.1">
    <property type="nucleotide sequence ID" value="NZ_JAHBAY010000003.1"/>
</dbReference>
<sequence length="253" mass="26711">MTAVQATGQADAADAADATGGTHPLDNPAWGSISGAHRHLAEGRAEGAKALRYPADISPLAAISAFDDPEAWEQLAGLVAPGETVFFPGPPSLPELVPAGWTIGMSLPGVQLIATDRLRPRPDPEAVVLGPDDVDEMLDLVARTRPGPFERRTVLLGTYLGIRHEGALVAMAGERMHPPGYTEISAVCTDPAFRGRGLAGRLVLAVAQVISERGDTPIMHAAAGNTHAIGIYEKLGFTLRWRPTFFDFRTPGA</sequence>
<protein>
    <submittedName>
        <fullName evidence="5">GNAT family N-acetyltransferase</fullName>
    </submittedName>
</protein>
<keyword evidence="2" id="KW-0012">Acyltransferase</keyword>
<evidence type="ECO:0000313" key="6">
    <source>
        <dbReference type="Proteomes" id="UP001197247"/>
    </source>
</evidence>
<dbReference type="InterPro" id="IPR050680">
    <property type="entry name" value="YpeA/RimI_acetyltransf"/>
</dbReference>
<proteinExistence type="predicted"/>
<dbReference type="CDD" id="cd04301">
    <property type="entry name" value="NAT_SF"/>
    <property type="match status" value="1"/>
</dbReference>
<keyword evidence="1" id="KW-0808">Transferase</keyword>
<name>A0ABS5TCJ3_9ACTN</name>
<dbReference type="InterPro" id="IPR000182">
    <property type="entry name" value="GNAT_dom"/>
</dbReference>
<evidence type="ECO:0000313" key="5">
    <source>
        <dbReference type="EMBL" id="MBT0768798.1"/>
    </source>
</evidence>
<evidence type="ECO:0000256" key="3">
    <source>
        <dbReference type="SAM" id="MobiDB-lite"/>
    </source>
</evidence>
<feature type="domain" description="N-acetyltransferase" evidence="4">
    <location>
        <begin position="124"/>
        <end position="253"/>
    </location>
</feature>
<dbReference type="Gene3D" id="3.40.630.30">
    <property type="match status" value="1"/>
</dbReference>
<gene>
    <name evidence="5" type="ORF">KIH74_07665</name>
</gene>
<keyword evidence="6" id="KW-1185">Reference proteome</keyword>
<comment type="caution">
    <text evidence="5">The sequence shown here is derived from an EMBL/GenBank/DDBJ whole genome shotgun (WGS) entry which is preliminary data.</text>
</comment>
<dbReference type="EMBL" id="JAHBAY010000003">
    <property type="protein sequence ID" value="MBT0768798.1"/>
    <property type="molecule type" value="Genomic_DNA"/>
</dbReference>
<evidence type="ECO:0000256" key="2">
    <source>
        <dbReference type="ARBA" id="ARBA00023315"/>
    </source>
</evidence>
<dbReference type="SUPFAM" id="SSF55729">
    <property type="entry name" value="Acyl-CoA N-acyltransferases (Nat)"/>
    <property type="match status" value="1"/>
</dbReference>
<dbReference type="InterPro" id="IPR013653">
    <property type="entry name" value="GCN5-like_dom"/>
</dbReference>